<dbReference type="EMBL" id="UYRU01098036">
    <property type="protein sequence ID" value="VDN40232.1"/>
    <property type="molecule type" value="Genomic_DNA"/>
</dbReference>
<evidence type="ECO:0000313" key="2">
    <source>
        <dbReference type="EMBL" id="VDN40232.1"/>
    </source>
</evidence>
<dbReference type="InterPro" id="IPR055060">
    <property type="entry name" value="ACOX_C_alpha1"/>
</dbReference>
<dbReference type="PANTHER" id="PTHR10909:SF382">
    <property type="entry name" value="ACYL-COENZYME A OXIDASE"/>
    <property type="match status" value="1"/>
</dbReference>
<dbReference type="Pfam" id="PF22924">
    <property type="entry name" value="ACOX_C_alpha1"/>
    <property type="match status" value="1"/>
</dbReference>
<dbReference type="SUPFAM" id="SSF47203">
    <property type="entry name" value="Acyl-CoA dehydrogenase C-terminal domain-like"/>
    <property type="match status" value="1"/>
</dbReference>
<dbReference type="GO" id="GO:0003997">
    <property type="term" value="F:acyl-CoA oxidase activity"/>
    <property type="evidence" value="ECO:0007669"/>
    <property type="project" value="InterPro"/>
</dbReference>
<sequence length="68" mass="7451">MAIAFKYAASRLAVGPTGKSDMPILSLELQQNALFPLLARTYAINFGLDHVKDEFSKSSLQVGYTSEK</sequence>
<feature type="domain" description="Acyl-CoA oxidase C-alpha1" evidence="1">
    <location>
        <begin position="2"/>
        <end position="59"/>
    </location>
</feature>
<dbReference type="Proteomes" id="UP000281553">
    <property type="component" value="Unassembled WGS sequence"/>
</dbReference>
<dbReference type="Gene3D" id="1.20.140.10">
    <property type="entry name" value="Butyryl-CoA Dehydrogenase, subunit A, domain 3"/>
    <property type="match status" value="1"/>
</dbReference>
<keyword evidence="3" id="KW-1185">Reference proteome</keyword>
<organism evidence="2 3">
    <name type="scientific">Dibothriocephalus latus</name>
    <name type="common">Fish tapeworm</name>
    <name type="synonym">Diphyllobothrium latum</name>
    <dbReference type="NCBI Taxonomy" id="60516"/>
    <lineage>
        <taxon>Eukaryota</taxon>
        <taxon>Metazoa</taxon>
        <taxon>Spiralia</taxon>
        <taxon>Lophotrochozoa</taxon>
        <taxon>Platyhelminthes</taxon>
        <taxon>Cestoda</taxon>
        <taxon>Eucestoda</taxon>
        <taxon>Diphyllobothriidea</taxon>
        <taxon>Diphyllobothriidae</taxon>
        <taxon>Dibothriocephalus</taxon>
    </lineage>
</organism>
<dbReference type="PANTHER" id="PTHR10909">
    <property type="entry name" value="ELECTRON TRANSPORT OXIDOREDUCTASE"/>
    <property type="match status" value="1"/>
</dbReference>
<protein>
    <recommendedName>
        <fullName evidence="1">Acyl-CoA oxidase C-alpha1 domain-containing protein</fullName>
    </recommendedName>
</protein>
<dbReference type="AlphaFoldDB" id="A0A3P7R914"/>
<dbReference type="GO" id="GO:0033540">
    <property type="term" value="P:fatty acid beta-oxidation using acyl-CoA oxidase"/>
    <property type="evidence" value="ECO:0007669"/>
    <property type="project" value="TreeGrafter"/>
</dbReference>
<evidence type="ECO:0000259" key="1">
    <source>
        <dbReference type="Pfam" id="PF22924"/>
    </source>
</evidence>
<dbReference type="OrthoDB" id="538336at2759"/>
<evidence type="ECO:0000313" key="3">
    <source>
        <dbReference type="Proteomes" id="UP000281553"/>
    </source>
</evidence>
<dbReference type="GO" id="GO:0005504">
    <property type="term" value="F:fatty acid binding"/>
    <property type="evidence" value="ECO:0007669"/>
    <property type="project" value="TreeGrafter"/>
</dbReference>
<dbReference type="GO" id="GO:0005777">
    <property type="term" value="C:peroxisome"/>
    <property type="evidence" value="ECO:0007669"/>
    <property type="project" value="InterPro"/>
</dbReference>
<reference evidence="2 3" key="1">
    <citation type="submission" date="2018-11" db="EMBL/GenBank/DDBJ databases">
        <authorList>
            <consortium name="Pathogen Informatics"/>
        </authorList>
    </citation>
    <scope>NUCLEOTIDE SEQUENCE [LARGE SCALE GENOMIC DNA]</scope>
</reference>
<name>A0A3P7R914_DIBLA</name>
<gene>
    <name evidence="2" type="ORF">DILT_LOCUS18182</name>
</gene>
<dbReference type="InterPro" id="IPR012258">
    <property type="entry name" value="Acyl-CoA_oxidase"/>
</dbReference>
<proteinExistence type="predicted"/>
<dbReference type="GO" id="GO:0055088">
    <property type="term" value="P:lipid homeostasis"/>
    <property type="evidence" value="ECO:0007669"/>
    <property type="project" value="TreeGrafter"/>
</dbReference>
<accession>A0A3P7R914</accession>
<dbReference type="InterPro" id="IPR036250">
    <property type="entry name" value="AcylCo_DH-like_C"/>
</dbReference>
<dbReference type="GO" id="GO:0071949">
    <property type="term" value="F:FAD binding"/>
    <property type="evidence" value="ECO:0007669"/>
    <property type="project" value="InterPro"/>
</dbReference>